<evidence type="ECO:0000259" key="2">
    <source>
        <dbReference type="PROSITE" id="PS50011"/>
    </source>
</evidence>
<dbReference type="InterPro" id="IPR001005">
    <property type="entry name" value="SANT/Myb"/>
</dbReference>
<dbReference type="InterPro" id="IPR000719">
    <property type="entry name" value="Prot_kinase_dom"/>
</dbReference>
<proteinExistence type="predicted"/>
<protein>
    <recommendedName>
        <fullName evidence="7">Protein kinase domain-containing protein</fullName>
    </recommendedName>
</protein>
<dbReference type="CDD" id="cd00180">
    <property type="entry name" value="PKc"/>
    <property type="match status" value="1"/>
</dbReference>
<dbReference type="SUPFAM" id="SSF46689">
    <property type="entry name" value="Homeodomain-like"/>
    <property type="match status" value="1"/>
</dbReference>
<feature type="compositionally biased region" description="Low complexity" evidence="1">
    <location>
        <begin position="220"/>
        <end position="232"/>
    </location>
</feature>
<sequence length="1731" mass="191680">MEFPMSLNSAEITKPTQGNTETAFLFSDEGIDTTFSTVNPSLDSLATHMYSLPLTESAYPIQQNLTVDNTMSSDLLWDSQLDYVPTSFGQYQQVKSLKRTIQDDTIDYPQSKRHEGFGCTTFSSPLSASPSATVSQSMSLSIPTEVGLSEEAADVCATWFGKYAMLPTDRHIHSLSQLTGESADAIRAWFGQMLKQGIAGHDSAYKSQTSFAHSDEAVNKTTVNPPTETETTNISVSDTGTAEAPLRGGKKGCKPTTDPELLGRDPNKIYQCTRKCGKRYGRKCDWKRNEEEGYPSKSWICSLCIEQGVEKVKPCFRRYHFSQHFRNMHQGIQCSAYEAASLVESETAFPRHCGFCPHRFESRQDRIDHIADHFKKGKSMLEWVDEQDGDTHSSDDGDDDDNNDNSDDSDDSQNKDWSADNSNSGSGMPDDHYTGGGYGGDNGGQGGSFGGVGYGFGQPHCYYASQSGDPQCSTPVDSALESDGCSLSDGASPPCYPGQQQHQHRDQAVVTGKASELSYTVDDESSRDQIVKGDDVNHRSSLDTSHNGFRPVQAQRLLRAVRKSRWRPRSASPNHDPSARLTPTALKDGAMDCADTVNTSVESLQFSGEGTSQASQKGPLGERLLSSVPDGSATTASERCLIIGAGPRGTAYAHDANSQSFACVFGALGCHSSHKSKNEWKRHVLTHFNDFSQYDSVVDSRRMRTRRRGSDVVVHGMALRRSSEFNRRDLFLRHINAMHKEPGDHQSLQRQSRDIDALRKRHSDGRLATVPLPLPPPVSGPDDPPSLKGVARQNHGSLSSSLPAIGMACSMHGLFSLGTVVNACLALVNLTQKLYEHHKTDDAFRDLHSELQSFRESLSFVQKRMGDVDNDVLSSCNQTIDELKDLLSQYFSKTHLVQLVISQDGYRSHQKLKLRMATLRLATLSAQLCLAGSISTDAIMSEGEGDLPLTRDDDPKLSAEVEAVFQTCLPTNLTTQADSNLRNPNTRDTNSDRSTGFVTIAPCSSPRRGPWTSSEDAKLLAMVQSSGPHNWVRISSAIGTRTPKQCRERYHQSLKPSLNHDPITLEEGDKIEQMVAELGKRWSDIARSLNGRSEIAVKNWWNGGLNRRKRMPSPQHLKPTENSYLETQSFQSVRLLGAGGFSTVDEVVHKTTQLRMARKTLKNREGTASEELRKEVEVLQKLRHPHTIRLIGAFCKGDKASLLLSPIADTTLAVWLQDSHKQRRPESFDTISKMFGCLTSSVKYLHDLWPTGRHGDIKPQNILITKGHNDVPHVILSDFGVSSSATTDPKKAPTPRTPRYCAPEVISGLEHGQPSDIWSLGCVFLEVIGWTLHRESAEWLALRKDFSIRAANHYWEEAPRLQRSLRELQDLSTSATQATALRTVRSMLQEEPGARPTATMLSTVFTPAPCCLNWSNGDTSHPCALDGDDVAISEDHSSSGLSREGDMMTRDLVKPWLETINRLKWLETCLSSHAACEHGEDGIESLPTRLIDIRPGEAARQRLQLVNGADLDVSRDIKWAAIDYEWRDDHIVLRKHTLTQMQEGFPCDVLSQSLQDAIATADQLGLRYIWVDSLCVVQDSAEDREQECRNIASVYRNAVLTITAGAGCTATIDTTITPSTSAATMIDRQQISLALCATGDESFEYVSSDDHSTYSAWNTRIWSLQARMLSTRTLRLNGGHVQWTCNCLKASDRFPDGLPSLVWEKVHERRRERGGCRLEDGCDNGKYERMT</sequence>
<dbReference type="InterPro" id="IPR017930">
    <property type="entry name" value="Myb_dom"/>
</dbReference>
<feature type="compositionally biased region" description="Polar residues" evidence="1">
    <location>
        <begin position="975"/>
        <end position="997"/>
    </location>
</feature>
<evidence type="ECO:0000313" key="5">
    <source>
        <dbReference type="EMBL" id="KAF2751427.1"/>
    </source>
</evidence>
<evidence type="ECO:0000259" key="4">
    <source>
        <dbReference type="PROSITE" id="PS51294"/>
    </source>
</evidence>
<feature type="region of interest" description="Disordered" evidence="1">
    <location>
        <begin position="466"/>
        <end position="583"/>
    </location>
</feature>
<dbReference type="SMART" id="SM00220">
    <property type="entry name" value="S_TKc"/>
    <property type="match status" value="1"/>
</dbReference>
<feature type="domain" description="Protein kinase" evidence="2">
    <location>
        <begin position="1130"/>
        <end position="1405"/>
    </location>
</feature>
<evidence type="ECO:0000256" key="1">
    <source>
        <dbReference type="SAM" id="MobiDB-lite"/>
    </source>
</evidence>
<feature type="domain" description="Myb-like" evidence="3">
    <location>
        <begin position="1055"/>
        <end position="1105"/>
    </location>
</feature>
<dbReference type="PROSITE" id="PS50090">
    <property type="entry name" value="MYB_LIKE"/>
    <property type="match status" value="2"/>
</dbReference>
<dbReference type="EMBL" id="MU006562">
    <property type="protein sequence ID" value="KAF2751427.1"/>
    <property type="molecule type" value="Genomic_DNA"/>
</dbReference>
<dbReference type="PROSITE" id="PS50011">
    <property type="entry name" value="PROTEIN_KINASE_DOM"/>
    <property type="match status" value="1"/>
</dbReference>
<dbReference type="Pfam" id="PF00069">
    <property type="entry name" value="Pkinase"/>
    <property type="match status" value="1"/>
</dbReference>
<organism evidence="5 6">
    <name type="scientific">Sporormia fimetaria CBS 119925</name>
    <dbReference type="NCBI Taxonomy" id="1340428"/>
    <lineage>
        <taxon>Eukaryota</taxon>
        <taxon>Fungi</taxon>
        <taxon>Dikarya</taxon>
        <taxon>Ascomycota</taxon>
        <taxon>Pezizomycotina</taxon>
        <taxon>Dothideomycetes</taxon>
        <taxon>Pleosporomycetidae</taxon>
        <taxon>Pleosporales</taxon>
        <taxon>Sporormiaceae</taxon>
        <taxon>Sporormia</taxon>
    </lineage>
</organism>
<feature type="domain" description="HTH myb-type" evidence="4">
    <location>
        <begin position="1007"/>
        <end position="1058"/>
    </location>
</feature>
<gene>
    <name evidence="5" type="ORF">M011DRAFT_455432</name>
</gene>
<feature type="compositionally biased region" description="Acidic residues" evidence="1">
    <location>
        <begin position="396"/>
        <end position="411"/>
    </location>
</feature>
<feature type="compositionally biased region" description="Basic residues" evidence="1">
    <location>
        <begin position="559"/>
        <end position="568"/>
    </location>
</feature>
<feature type="domain" description="Myb-like" evidence="3">
    <location>
        <begin position="1007"/>
        <end position="1054"/>
    </location>
</feature>
<feature type="region of interest" description="Disordered" evidence="1">
    <location>
        <begin position="220"/>
        <end position="258"/>
    </location>
</feature>
<name>A0A6A6VQD0_9PLEO</name>
<dbReference type="InterPro" id="IPR011009">
    <property type="entry name" value="Kinase-like_dom_sf"/>
</dbReference>
<dbReference type="OrthoDB" id="4062651at2759"/>
<reference evidence="5" key="1">
    <citation type="journal article" date="2020" name="Stud. Mycol.">
        <title>101 Dothideomycetes genomes: a test case for predicting lifestyles and emergence of pathogens.</title>
        <authorList>
            <person name="Haridas S."/>
            <person name="Albert R."/>
            <person name="Binder M."/>
            <person name="Bloem J."/>
            <person name="Labutti K."/>
            <person name="Salamov A."/>
            <person name="Andreopoulos B."/>
            <person name="Baker S."/>
            <person name="Barry K."/>
            <person name="Bills G."/>
            <person name="Bluhm B."/>
            <person name="Cannon C."/>
            <person name="Castanera R."/>
            <person name="Culley D."/>
            <person name="Daum C."/>
            <person name="Ezra D."/>
            <person name="Gonzalez J."/>
            <person name="Henrissat B."/>
            <person name="Kuo A."/>
            <person name="Liang C."/>
            <person name="Lipzen A."/>
            <person name="Lutzoni F."/>
            <person name="Magnuson J."/>
            <person name="Mondo S."/>
            <person name="Nolan M."/>
            <person name="Ohm R."/>
            <person name="Pangilinan J."/>
            <person name="Park H.-J."/>
            <person name="Ramirez L."/>
            <person name="Alfaro M."/>
            <person name="Sun H."/>
            <person name="Tritt A."/>
            <person name="Yoshinaga Y."/>
            <person name="Zwiers L.-H."/>
            <person name="Turgeon B."/>
            <person name="Goodwin S."/>
            <person name="Spatafora J."/>
            <person name="Crous P."/>
            <person name="Grigoriev I."/>
        </authorList>
    </citation>
    <scope>NUCLEOTIDE SEQUENCE</scope>
    <source>
        <strain evidence="5">CBS 119925</strain>
    </source>
</reference>
<dbReference type="GO" id="GO:0004672">
    <property type="term" value="F:protein kinase activity"/>
    <property type="evidence" value="ECO:0007669"/>
    <property type="project" value="InterPro"/>
</dbReference>
<dbReference type="InterPro" id="IPR009057">
    <property type="entry name" value="Homeodomain-like_sf"/>
</dbReference>
<feature type="compositionally biased region" description="Pro residues" evidence="1">
    <location>
        <begin position="772"/>
        <end position="784"/>
    </location>
</feature>
<feature type="region of interest" description="Disordered" evidence="1">
    <location>
        <begin position="386"/>
        <end position="440"/>
    </location>
</feature>
<feature type="compositionally biased region" description="Basic and acidic residues" evidence="1">
    <location>
        <begin position="524"/>
        <end position="541"/>
    </location>
</feature>
<feature type="compositionally biased region" description="Polar residues" evidence="1">
    <location>
        <begin position="466"/>
        <end position="476"/>
    </location>
</feature>
<dbReference type="InterPro" id="IPR010730">
    <property type="entry name" value="HET"/>
</dbReference>
<dbReference type="Pfam" id="PF06985">
    <property type="entry name" value="HET"/>
    <property type="match status" value="1"/>
</dbReference>
<dbReference type="Gene3D" id="1.10.10.60">
    <property type="entry name" value="Homeodomain-like"/>
    <property type="match status" value="2"/>
</dbReference>
<dbReference type="Gene3D" id="1.10.510.10">
    <property type="entry name" value="Transferase(Phosphotransferase) domain 1"/>
    <property type="match status" value="1"/>
</dbReference>
<evidence type="ECO:0000259" key="3">
    <source>
        <dbReference type="PROSITE" id="PS50090"/>
    </source>
</evidence>
<dbReference type="SMART" id="SM00717">
    <property type="entry name" value="SANT"/>
    <property type="match status" value="2"/>
</dbReference>
<dbReference type="Pfam" id="PF00249">
    <property type="entry name" value="Myb_DNA-binding"/>
    <property type="match status" value="2"/>
</dbReference>
<dbReference type="CDD" id="cd00167">
    <property type="entry name" value="SANT"/>
    <property type="match status" value="2"/>
</dbReference>
<evidence type="ECO:0008006" key="7">
    <source>
        <dbReference type="Google" id="ProtNLM"/>
    </source>
</evidence>
<dbReference type="PROSITE" id="PS51294">
    <property type="entry name" value="HTH_MYB"/>
    <property type="match status" value="2"/>
</dbReference>
<accession>A0A6A6VQD0</accession>
<keyword evidence="6" id="KW-1185">Reference proteome</keyword>
<dbReference type="PANTHER" id="PTHR33112:SF16">
    <property type="entry name" value="HETEROKARYON INCOMPATIBILITY DOMAIN-CONTAINING PROTEIN"/>
    <property type="match status" value="1"/>
</dbReference>
<feature type="region of interest" description="Disordered" evidence="1">
    <location>
        <begin position="765"/>
        <end position="795"/>
    </location>
</feature>
<dbReference type="PANTHER" id="PTHR33112">
    <property type="entry name" value="DOMAIN PROTEIN, PUTATIVE-RELATED"/>
    <property type="match status" value="1"/>
</dbReference>
<evidence type="ECO:0000313" key="6">
    <source>
        <dbReference type="Proteomes" id="UP000799440"/>
    </source>
</evidence>
<dbReference type="GO" id="GO:0005524">
    <property type="term" value="F:ATP binding"/>
    <property type="evidence" value="ECO:0007669"/>
    <property type="project" value="InterPro"/>
</dbReference>
<dbReference type="Proteomes" id="UP000799440">
    <property type="component" value="Unassembled WGS sequence"/>
</dbReference>
<dbReference type="SUPFAM" id="SSF56112">
    <property type="entry name" value="Protein kinase-like (PK-like)"/>
    <property type="match status" value="1"/>
</dbReference>
<feature type="region of interest" description="Disordered" evidence="1">
    <location>
        <begin position="975"/>
        <end position="1012"/>
    </location>
</feature>
<feature type="domain" description="HTH myb-type" evidence="4">
    <location>
        <begin position="1059"/>
        <end position="1109"/>
    </location>
</feature>
<dbReference type="Gene3D" id="3.30.200.20">
    <property type="entry name" value="Phosphorylase Kinase, domain 1"/>
    <property type="match status" value="1"/>
</dbReference>